<feature type="transmembrane region" description="Helical" evidence="1">
    <location>
        <begin position="127"/>
        <end position="148"/>
    </location>
</feature>
<gene>
    <name evidence="3" type="ORF">ERS008207_01902</name>
</gene>
<dbReference type="Proteomes" id="UP000042394">
    <property type="component" value="Unassembled WGS sequence"/>
</dbReference>
<proteinExistence type="predicted"/>
<feature type="chain" id="PRO_5024844010" evidence="2">
    <location>
        <begin position="24"/>
        <end position="178"/>
    </location>
</feature>
<dbReference type="EMBL" id="CQPD01000016">
    <property type="protein sequence ID" value="CNU12837.1"/>
    <property type="molecule type" value="Genomic_DNA"/>
</dbReference>
<feature type="transmembrane region" description="Helical" evidence="1">
    <location>
        <begin position="154"/>
        <end position="175"/>
    </location>
</feature>
<sequence>MAKRASIKSASASLAFLINTPSATPPADWAAVFVTSMPNATLFRVLPTSSLLKAFVCRPILLPTLPRPLVIRCIPWVKSLLPFCANCFSTLGTNFLIVSPIILLSALPSFAAAPFPTTATTTMTATIAIAATIAPTMLPAISAVFLSTPNPSSALVIALPISSINGFSTCSIIGFSAC</sequence>
<keyword evidence="1" id="KW-1133">Transmembrane helix</keyword>
<keyword evidence="1" id="KW-0472">Membrane</keyword>
<accession>A0A655CGI0</accession>
<evidence type="ECO:0000256" key="1">
    <source>
        <dbReference type="SAM" id="Phobius"/>
    </source>
</evidence>
<reference evidence="3 4" key="1">
    <citation type="submission" date="2015-03" db="EMBL/GenBank/DDBJ databases">
        <authorList>
            <consortium name="Pathogen Informatics"/>
        </authorList>
    </citation>
    <scope>NUCLEOTIDE SEQUENCE [LARGE SCALE GENOMIC DNA]</scope>
    <source>
        <strain evidence="3 4">D4891</strain>
    </source>
</reference>
<dbReference type="AlphaFoldDB" id="A0A655CGI0"/>
<keyword evidence="1" id="KW-0812">Transmembrane</keyword>
<evidence type="ECO:0000256" key="2">
    <source>
        <dbReference type="SAM" id="SignalP"/>
    </source>
</evidence>
<organism evidence="3 4">
    <name type="scientific">Salmonella enterica subsp. enterica serovar Bovismorbificans</name>
    <dbReference type="NCBI Taxonomy" id="58097"/>
    <lineage>
        <taxon>Bacteria</taxon>
        <taxon>Pseudomonadati</taxon>
        <taxon>Pseudomonadota</taxon>
        <taxon>Gammaproteobacteria</taxon>
        <taxon>Enterobacterales</taxon>
        <taxon>Enterobacteriaceae</taxon>
        <taxon>Salmonella</taxon>
    </lineage>
</organism>
<name>A0A655CGI0_SALET</name>
<protein>
    <submittedName>
        <fullName evidence="3">Uncharacterized protein</fullName>
    </submittedName>
</protein>
<keyword evidence="2" id="KW-0732">Signal</keyword>
<evidence type="ECO:0000313" key="3">
    <source>
        <dbReference type="EMBL" id="CNU12837.1"/>
    </source>
</evidence>
<evidence type="ECO:0000313" key="4">
    <source>
        <dbReference type="Proteomes" id="UP000042394"/>
    </source>
</evidence>
<feature type="signal peptide" evidence="2">
    <location>
        <begin position="1"/>
        <end position="23"/>
    </location>
</feature>